<dbReference type="AlphaFoldDB" id="A0A0F9HF55"/>
<keyword evidence="1" id="KW-0812">Transmembrane</keyword>
<protein>
    <submittedName>
        <fullName evidence="2">Uncharacterized protein</fullName>
    </submittedName>
</protein>
<reference evidence="2" key="1">
    <citation type="journal article" date="2015" name="Nature">
        <title>Complex archaea that bridge the gap between prokaryotes and eukaryotes.</title>
        <authorList>
            <person name="Spang A."/>
            <person name="Saw J.H."/>
            <person name="Jorgensen S.L."/>
            <person name="Zaremba-Niedzwiedzka K."/>
            <person name="Martijn J."/>
            <person name="Lind A.E."/>
            <person name="van Eijk R."/>
            <person name="Schleper C."/>
            <person name="Guy L."/>
            <person name="Ettema T.J."/>
        </authorList>
    </citation>
    <scope>NUCLEOTIDE SEQUENCE</scope>
</reference>
<organism evidence="2">
    <name type="scientific">marine sediment metagenome</name>
    <dbReference type="NCBI Taxonomy" id="412755"/>
    <lineage>
        <taxon>unclassified sequences</taxon>
        <taxon>metagenomes</taxon>
        <taxon>ecological metagenomes</taxon>
    </lineage>
</organism>
<keyword evidence="1" id="KW-0472">Membrane</keyword>
<proteinExistence type="predicted"/>
<keyword evidence="1" id="KW-1133">Transmembrane helix</keyword>
<gene>
    <name evidence="2" type="ORF">LCGC14_2005930</name>
</gene>
<comment type="caution">
    <text evidence="2">The sequence shown here is derived from an EMBL/GenBank/DDBJ whole genome shotgun (WGS) entry which is preliminary data.</text>
</comment>
<dbReference type="EMBL" id="LAZR01022887">
    <property type="protein sequence ID" value="KKL80320.1"/>
    <property type="molecule type" value="Genomic_DNA"/>
</dbReference>
<sequence length="62" mass="6987">MITNIALWIIVGVLVVIIGFLALLIIGTLRNIRGTSDIMRDINREYRGYDGKSINKVIKKTN</sequence>
<name>A0A0F9HF55_9ZZZZ</name>
<evidence type="ECO:0000256" key="1">
    <source>
        <dbReference type="SAM" id="Phobius"/>
    </source>
</evidence>
<accession>A0A0F9HF55</accession>
<evidence type="ECO:0000313" key="2">
    <source>
        <dbReference type="EMBL" id="KKL80320.1"/>
    </source>
</evidence>
<feature type="transmembrane region" description="Helical" evidence="1">
    <location>
        <begin position="6"/>
        <end position="29"/>
    </location>
</feature>